<accession>A0A1G1ZM68</accession>
<dbReference type="AlphaFoldDB" id="A0A1G1ZM68"/>
<dbReference type="STRING" id="1798407.A3A16_00755"/>
<protein>
    <submittedName>
        <fullName evidence="1">Uncharacterized protein</fullName>
    </submittedName>
</protein>
<reference evidence="1 2" key="1">
    <citation type="journal article" date="2016" name="Nat. Commun.">
        <title>Thousands of microbial genomes shed light on interconnected biogeochemical processes in an aquifer system.</title>
        <authorList>
            <person name="Anantharaman K."/>
            <person name="Brown C.T."/>
            <person name="Hug L.A."/>
            <person name="Sharon I."/>
            <person name="Castelle C.J."/>
            <person name="Probst A.J."/>
            <person name="Thomas B.C."/>
            <person name="Singh A."/>
            <person name="Wilkins M.J."/>
            <person name="Karaoz U."/>
            <person name="Brodie E.L."/>
            <person name="Williams K.H."/>
            <person name="Hubbard S.S."/>
            <person name="Banfield J.F."/>
        </authorList>
    </citation>
    <scope>NUCLEOTIDE SEQUENCE [LARGE SCALE GENOMIC DNA]</scope>
</reference>
<evidence type="ECO:0000313" key="2">
    <source>
        <dbReference type="Proteomes" id="UP000177942"/>
    </source>
</evidence>
<organism evidence="1 2">
    <name type="scientific">Candidatus Harrisonbacteria bacterium RIFCSPLOWO2_01_FULL_44_18</name>
    <dbReference type="NCBI Taxonomy" id="1798407"/>
    <lineage>
        <taxon>Bacteria</taxon>
        <taxon>Candidatus Harrisoniibacteriota</taxon>
    </lineage>
</organism>
<proteinExistence type="predicted"/>
<sequence>MSDRIKPSPPDFSTWNFVDSSLLHVKLKGGDTVVYKSAEKDNRTWFVVVNSYAHPLQPARGVEFNFFDRGVVMKGWGLADDEDDFEKMSKAVLTDGRWRILLRGESVSTDFLYHEDSLELAAVAIKIYDDKDKFKFEVIIKR</sequence>
<comment type="caution">
    <text evidence="1">The sequence shown here is derived from an EMBL/GenBank/DDBJ whole genome shotgun (WGS) entry which is preliminary data.</text>
</comment>
<dbReference type="Proteomes" id="UP000177942">
    <property type="component" value="Unassembled WGS sequence"/>
</dbReference>
<gene>
    <name evidence="1" type="ORF">A3A16_00755</name>
</gene>
<dbReference type="EMBL" id="MHJJ01000014">
    <property type="protein sequence ID" value="OGY65206.1"/>
    <property type="molecule type" value="Genomic_DNA"/>
</dbReference>
<name>A0A1G1ZM68_9BACT</name>
<evidence type="ECO:0000313" key="1">
    <source>
        <dbReference type="EMBL" id="OGY65206.1"/>
    </source>
</evidence>